<keyword evidence="1" id="KW-0472">Membrane</keyword>
<accession>A0A7W9TTU0</accession>
<dbReference type="EMBL" id="JACHBW010000001">
    <property type="protein sequence ID" value="MBB6100310.1"/>
    <property type="molecule type" value="Genomic_DNA"/>
</dbReference>
<organism evidence="2 3">
    <name type="scientific">Paraburkholderia bannensis</name>
    <dbReference type="NCBI Taxonomy" id="765414"/>
    <lineage>
        <taxon>Bacteria</taxon>
        <taxon>Pseudomonadati</taxon>
        <taxon>Pseudomonadota</taxon>
        <taxon>Betaproteobacteria</taxon>
        <taxon>Burkholderiales</taxon>
        <taxon>Burkholderiaceae</taxon>
        <taxon>Paraburkholderia</taxon>
    </lineage>
</organism>
<keyword evidence="3" id="KW-1185">Reference proteome</keyword>
<sequence length="138" mass="14149">MPRIALRPSWVMQALLLAGIAVAALAFFATLAPWLGGIWPALPPACALAAAGGLAFAAWRRAQPAFVEIGIDRFAAFSRSGACLMDGRLTGAAQWGGALLSLVVEAGGRRSSVLVAADSVDAESFRLLAVAARSASGR</sequence>
<dbReference type="RefSeq" id="WP_183720982.1">
    <property type="nucleotide sequence ID" value="NZ_JACHBW010000001.1"/>
</dbReference>
<dbReference type="AlphaFoldDB" id="A0A7W9TTU0"/>
<name>A0A7W9TTU0_9BURK</name>
<dbReference type="Proteomes" id="UP000571554">
    <property type="component" value="Unassembled WGS sequence"/>
</dbReference>
<evidence type="ECO:0000313" key="2">
    <source>
        <dbReference type="EMBL" id="MBB6100310.1"/>
    </source>
</evidence>
<comment type="caution">
    <text evidence="2">The sequence shown here is derived from an EMBL/GenBank/DDBJ whole genome shotgun (WGS) entry which is preliminary data.</text>
</comment>
<keyword evidence="1" id="KW-1133">Transmembrane helix</keyword>
<keyword evidence="1" id="KW-0812">Transmembrane</keyword>
<evidence type="ECO:0000256" key="1">
    <source>
        <dbReference type="SAM" id="Phobius"/>
    </source>
</evidence>
<dbReference type="InterPro" id="IPR009883">
    <property type="entry name" value="YgfX"/>
</dbReference>
<feature type="transmembrane region" description="Helical" evidence="1">
    <location>
        <begin position="41"/>
        <end position="59"/>
    </location>
</feature>
<feature type="transmembrane region" description="Helical" evidence="1">
    <location>
        <begin position="12"/>
        <end position="35"/>
    </location>
</feature>
<proteinExistence type="predicted"/>
<dbReference type="Pfam" id="PF07254">
    <property type="entry name" value="Cpta_toxin"/>
    <property type="match status" value="1"/>
</dbReference>
<reference evidence="2 3" key="1">
    <citation type="submission" date="2020-08" db="EMBL/GenBank/DDBJ databases">
        <title>Above-ground endophytic microbial communities from plants in different locations in the United States.</title>
        <authorList>
            <person name="Frank C."/>
        </authorList>
    </citation>
    <scope>NUCLEOTIDE SEQUENCE [LARGE SCALE GENOMIC DNA]</scope>
    <source>
        <strain evidence="2 3">WP4_2_2</strain>
    </source>
</reference>
<gene>
    <name evidence="2" type="ORF">F4827_000114</name>
</gene>
<protein>
    <submittedName>
        <fullName evidence="2">Uncharacterized protein</fullName>
    </submittedName>
</protein>
<evidence type="ECO:0000313" key="3">
    <source>
        <dbReference type="Proteomes" id="UP000571554"/>
    </source>
</evidence>